<evidence type="ECO:0000256" key="1">
    <source>
        <dbReference type="SAM" id="MobiDB-lite"/>
    </source>
</evidence>
<dbReference type="AlphaFoldDB" id="K5W0B4"/>
<feature type="compositionally biased region" description="Basic and acidic residues" evidence="1">
    <location>
        <begin position="217"/>
        <end position="228"/>
    </location>
</feature>
<dbReference type="Proteomes" id="UP000008370">
    <property type="component" value="Unassembled WGS sequence"/>
</dbReference>
<reference evidence="2 3" key="1">
    <citation type="journal article" date="2012" name="BMC Genomics">
        <title>Comparative genomics of the white-rot fungi, Phanerochaete carnosa and P. chrysosporium, to elucidate the genetic basis of the distinct wood types they colonize.</title>
        <authorList>
            <person name="Suzuki H."/>
            <person name="MacDonald J."/>
            <person name="Syed K."/>
            <person name="Salamov A."/>
            <person name="Hori C."/>
            <person name="Aerts A."/>
            <person name="Henrissat B."/>
            <person name="Wiebenga A."/>
            <person name="vanKuyk P.A."/>
            <person name="Barry K."/>
            <person name="Lindquist E."/>
            <person name="LaButti K."/>
            <person name="Lapidus A."/>
            <person name="Lucas S."/>
            <person name="Coutinho P."/>
            <person name="Gong Y."/>
            <person name="Samejima M."/>
            <person name="Mahadevan R."/>
            <person name="Abou-Zaid M."/>
            <person name="de Vries R.P."/>
            <person name="Igarashi K."/>
            <person name="Yadav J.S."/>
            <person name="Grigoriev I.V."/>
            <person name="Master E.R."/>
        </authorList>
    </citation>
    <scope>NUCLEOTIDE SEQUENCE [LARGE SCALE GENOMIC DNA]</scope>
    <source>
        <strain evidence="2 3">HHB-10118-sp</strain>
    </source>
</reference>
<accession>K5W0B4</accession>
<feature type="compositionally biased region" description="Acidic residues" evidence="1">
    <location>
        <begin position="51"/>
        <end position="63"/>
    </location>
</feature>
<feature type="compositionally biased region" description="Polar residues" evidence="1">
    <location>
        <begin position="1"/>
        <end position="10"/>
    </location>
</feature>
<dbReference type="EMBL" id="JH930475">
    <property type="protein sequence ID" value="EKM52540.1"/>
    <property type="molecule type" value="Genomic_DNA"/>
</dbReference>
<keyword evidence="3" id="KW-1185">Reference proteome</keyword>
<dbReference type="RefSeq" id="XP_007398883.1">
    <property type="nucleotide sequence ID" value="XM_007398821.1"/>
</dbReference>
<sequence length="237" mass="26322">MDPSEASVSPSGRGRGRGRSRGGIGKYLRARGRGRGRGRPAEFAKRLLLGDEQEVELDEEEAKEYEKEMQRKFGRRHLSTNADRYVESEPELGSDGEPIVEPEVDLSAFLEKQRLSPQPSSAPPPEDNDDIDTSITQVASRSKASNIRKGKLQQIEWDNSLEELSREKAAADATRELKSRFKTQSANPSFRAPVKPIKGTLKAEKSFIEAPALPTDELAKPKSEKEGMEDFLDDLLG</sequence>
<feature type="region of interest" description="Disordered" evidence="1">
    <location>
        <begin position="208"/>
        <end position="237"/>
    </location>
</feature>
<proteinExistence type="predicted"/>
<feature type="compositionally biased region" description="Basic and acidic residues" evidence="1">
    <location>
        <begin position="39"/>
        <end position="49"/>
    </location>
</feature>
<gene>
    <name evidence="2" type="ORF">PHACADRAFT_100794</name>
</gene>
<feature type="compositionally biased region" description="Acidic residues" evidence="1">
    <location>
        <begin position="88"/>
        <end position="104"/>
    </location>
</feature>
<evidence type="ECO:0000313" key="2">
    <source>
        <dbReference type="EMBL" id="EKM52540.1"/>
    </source>
</evidence>
<organism evidence="2 3">
    <name type="scientific">Phanerochaete carnosa (strain HHB-10118-sp)</name>
    <name type="common">White-rot fungus</name>
    <name type="synonym">Peniophora carnosa</name>
    <dbReference type="NCBI Taxonomy" id="650164"/>
    <lineage>
        <taxon>Eukaryota</taxon>
        <taxon>Fungi</taxon>
        <taxon>Dikarya</taxon>
        <taxon>Basidiomycota</taxon>
        <taxon>Agaricomycotina</taxon>
        <taxon>Agaricomycetes</taxon>
        <taxon>Polyporales</taxon>
        <taxon>Phanerochaetaceae</taxon>
        <taxon>Phanerochaete</taxon>
    </lineage>
</organism>
<feature type="compositionally biased region" description="Basic residues" evidence="1">
    <location>
        <begin position="28"/>
        <end position="38"/>
    </location>
</feature>
<dbReference type="GeneID" id="18907175"/>
<feature type="region of interest" description="Disordered" evidence="1">
    <location>
        <begin position="1"/>
        <end position="150"/>
    </location>
</feature>
<evidence type="ECO:0000313" key="3">
    <source>
        <dbReference type="Proteomes" id="UP000008370"/>
    </source>
</evidence>
<protein>
    <submittedName>
        <fullName evidence="2">Uncharacterized protein</fullName>
    </submittedName>
</protein>
<name>K5W0B4_PHACS</name>
<dbReference type="InParanoid" id="K5W0B4"/>
<dbReference type="HOGENOM" id="CLU_102303_0_0_1"/>
<dbReference type="KEGG" id="pco:PHACADRAFT_100794"/>
<dbReference type="OrthoDB" id="2505473at2759"/>
<feature type="region of interest" description="Disordered" evidence="1">
    <location>
        <begin position="175"/>
        <end position="196"/>
    </location>
</feature>
<feature type="compositionally biased region" description="Polar residues" evidence="1">
    <location>
        <begin position="133"/>
        <end position="145"/>
    </location>
</feature>